<evidence type="ECO:0000313" key="4">
    <source>
        <dbReference type="EMBL" id="SVB23816.1"/>
    </source>
</evidence>
<evidence type="ECO:0000256" key="2">
    <source>
        <dbReference type="ARBA" id="ARBA00023274"/>
    </source>
</evidence>
<feature type="compositionally biased region" description="Basic and acidic residues" evidence="3">
    <location>
        <begin position="110"/>
        <end position="150"/>
    </location>
</feature>
<dbReference type="InterPro" id="IPR020592">
    <property type="entry name" value="Ribosomal_bS16_CS"/>
</dbReference>
<feature type="non-terminal residue" evidence="4">
    <location>
        <position position="150"/>
    </location>
</feature>
<accession>A0A382CCK0</accession>
<dbReference type="PANTHER" id="PTHR12919">
    <property type="entry name" value="30S RIBOSOMAL PROTEIN S16"/>
    <property type="match status" value="1"/>
</dbReference>
<dbReference type="NCBIfam" id="TIGR00002">
    <property type="entry name" value="S16"/>
    <property type="match status" value="1"/>
</dbReference>
<evidence type="ECO:0008006" key="5">
    <source>
        <dbReference type="Google" id="ProtNLM"/>
    </source>
</evidence>
<dbReference type="GO" id="GO:0006412">
    <property type="term" value="P:translation"/>
    <property type="evidence" value="ECO:0007669"/>
    <property type="project" value="InterPro"/>
</dbReference>
<dbReference type="GO" id="GO:0015935">
    <property type="term" value="C:small ribosomal subunit"/>
    <property type="evidence" value="ECO:0007669"/>
    <property type="project" value="TreeGrafter"/>
</dbReference>
<name>A0A382CCK0_9ZZZZ</name>
<protein>
    <recommendedName>
        <fullName evidence="5">30S ribosomal protein S16</fullName>
    </recommendedName>
</protein>
<dbReference type="Gene3D" id="3.30.1320.10">
    <property type="match status" value="1"/>
</dbReference>
<dbReference type="PROSITE" id="PS00732">
    <property type="entry name" value="RIBOSOMAL_S16"/>
    <property type="match status" value="1"/>
</dbReference>
<evidence type="ECO:0000256" key="1">
    <source>
        <dbReference type="ARBA" id="ARBA00022980"/>
    </source>
</evidence>
<dbReference type="SUPFAM" id="SSF54565">
    <property type="entry name" value="Ribosomal protein S16"/>
    <property type="match status" value="1"/>
</dbReference>
<keyword evidence="1" id="KW-0689">Ribosomal protein</keyword>
<dbReference type="PANTHER" id="PTHR12919:SF20">
    <property type="entry name" value="SMALL RIBOSOMAL SUBUNIT PROTEIN BS16M"/>
    <property type="match status" value="1"/>
</dbReference>
<dbReference type="EMBL" id="UINC01033868">
    <property type="protein sequence ID" value="SVB23816.1"/>
    <property type="molecule type" value="Genomic_DNA"/>
</dbReference>
<reference evidence="4" key="1">
    <citation type="submission" date="2018-05" db="EMBL/GenBank/DDBJ databases">
        <authorList>
            <person name="Lanie J.A."/>
            <person name="Ng W.-L."/>
            <person name="Kazmierczak K.M."/>
            <person name="Andrzejewski T.M."/>
            <person name="Davidsen T.M."/>
            <person name="Wayne K.J."/>
            <person name="Tettelin H."/>
            <person name="Glass J.I."/>
            <person name="Rusch D."/>
            <person name="Podicherti R."/>
            <person name="Tsui H.-C.T."/>
            <person name="Winkler M.E."/>
        </authorList>
    </citation>
    <scope>NUCLEOTIDE SEQUENCE</scope>
</reference>
<dbReference type="Pfam" id="PF00886">
    <property type="entry name" value="Ribosomal_S16"/>
    <property type="match status" value="1"/>
</dbReference>
<gene>
    <name evidence="4" type="ORF">METZ01_LOCUS176670</name>
</gene>
<keyword evidence="2" id="KW-0687">Ribonucleoprotein</keyword>
<dbReference type="InterPro" id="IPR000307">
    <property type="entry name" value="Ribosomal_bS16"/>
</dbReference>
<dbReference type="GO" id="GO:0005737">
    <property type="term" value="C:cytoplasm"/>
    <property type="evidence" value="ECO:0007669"/>
    <property type="project" value="UniProtKB-ARBA"/>
</dbReference>
<organism evidence="4">
    <name type="scientific">marine metagenome</name>
    <dbReference type="NCBI Taxonomy" id="408172"/>
    <lineage>
        <taxon>unclassified sequences</taxon>
        <taxon>metagenomes</taxon>
        <taxon>ecological metagenomes</taxon>
    </lineage>
</organism>
<proteinExistence type="inferred from homology"/>
<evidence type="ECO:0000256" key="3">
    <source>
        <dbReference type="SAM" id="MobiDB-lite"/>
    </source>
</evidence>
<dbReference type="InterPro" id="IPR023803">
    <property type="entry name" value="Ribosomal_bS16_dom_sf"/>
</dbReference>
<sequence>MLTIRLARSGAKKRPFFHITVADSRKPRDGRFVERVGYFNPIASGKELRLNINQERIDYWLTQGAQLSERVSSLINENKETPEEKEKRLQKKERKIERASARRITKRNALKGDKEGTEEAKAEEAPAKDDKVEEAKAEEAPAKDDKVEEA</sequence>
<dbReference type="GO" id="GO:0003735">
    <property type="term" value="F:structural constituent of ribosome"/>
    <property type="evidence" value="ECO:0007669"/>
    <property type="project" value="InterPro"/>
</dbReference>
<feature type="compositionally biased region" description="Basic and acidic residues" evidence="3">
    <location>
        <begin position="77"/>
        <end position="87"/>
    </location>
</feature>
<feature type="region of interest" description="Disordered" evidence="3">
    <location>
        <begin position="74"/>
        <end position="150"/>
    </location>
</feature>
<dbReference type="HAMAP" id="MF_00385">
    <property type="entry name" value="Ribosomal_bS16"/>
    <property type="match status" value="1"/>
</dbReference>
<dbReference type="AlphaFoldDB" id="A0A382CCK0"/>